<feature type="region of interest" description="Disordered" evidence="1">
    <location>
        <begin position="360"/>
        <end position="406"/>
    </location>
</feature>
<evidence type="ECO:0000313" key="2">
    <source>
        <dbReference type="EMBL" id="CAD7193625.1"/>
    </source>
</evidence>
<organism evidence="2">
    <name type="scientific">Timema douglasi</name>
    <name type="common">Walking stick</name>
    <dbReference type="NCBI Taxonomy" id="61478"/>
    <lineage>
        <taxon>Eukaryota</taxon>
        <taxon>Metazoa</taxon>
        <taxon>Ecdysozoa</taxon>
        <taxon>Arthropoda</taxon>
        <taxon>Hexapoda</taxon>
        <taxon>Insecta</taxon>
        <taxon>Pterygota</taxon>
        <taxon>Neoptera</taxon>
        <taxon>Polyneoptera</taxon>
        <taxon>Phasmatodea</taxon>
        <taxon>Timematodea</taxon>
        <taxon>Timematoidea</taxon>
        <taxon>Timematidae</taxon>
        <taxon>Timema</taxon>
    </lineage>
</organism>
<proteinExistence type="predicted"/>
<protein>
    <submittedName>
        <fullName evidence="2">Uncharacterized protein</fullName>
    </submittedName>
</protein>
<dbReference type="EMBL" id="OA564282">
    <property type="protein sequence ID" value="CAD7193625.1"/>
    <property type="molecule type" value="Genomic_DNA"/>
</dbReference>
<reference evidence="2" key="1">
    <citation type="submission" date="2020-11" db="EMBL/GenBank/DDBJ databases">
        <authorList>
            <person name="Tran Van P."/>
        </authorList>
    </citation>
    <scope>NUCLEOTIDE SEQUENCE</scope>
</reference>
<dbReference type="AlphaFoldDB" id="A0A7R8VA25"/>
<evidence type="ECO:0000256" key="1">
    <source>
        <dbReference type="SAM" id="MobiDB-lite"/>
    </source>
</evidence>
<accession>A0A7R8VA25</accession>
<name>A0A7R8VA25_TIMDO</name>
<gene>
    <name evidence="2" type="ORF">TDIB3V08_LOCUS82</name>
</gene>
<sequence length="406" mass="44828">MDKLIIFCLTHLENQACNELKRYCVCNCSSRPLKATSKDVICYKSSESIIRLIFGGTIPHWFFLTLDKLVPSNVPNFQMKRVLIERLLFAPLFHAWTLYVLARLEVSCHGKTHKQAVGNLYQVWAPIVRANWQWLTVPMLLNIVFVPSMLLIDMKGTIHSACSVSCICDQHHQPSNNPPMSVSQMGTSVSFFSRQKRVKHSLDYGSMARGTASLFVARKQCDFIGCTVVTDCRWVSGRENGWYLTNYCGGIDCNCSNCVDCSQRRGQRRVNPNPVCPMAVGIQYLMTVSSTIAGNYTQSQDRQGYLVASGHTRSPLHSPPFGQPSHSHFVSNLLGMTTKANYKSLTSRYNKVKLDELPGDASSIEEARRPPAARDGGGARPRAATAGSAGRGVTTTGAVAAVRPTA</sequence>
<feature type="compositionally biased region" description="Low complexity" evidence="1">
    <location>
        <begin position="380"/>
        <end position="406"/>
    </location>
</feature>